<feature type="domain" description="DSBA-like thioredoxin" evidence="3">
    <location>
        <begin position="5"/>
        <end position="196"/>
    </location>
</feature>
<comment type="similarity">
    <text evidence="1">Belongs to the GST superfamily. NadH family.</text>
</comment>
<dbReference type="InterPro" id="IPR044087">
    <property type="entry name" value="NahD-like"/>
</dbReference>
<comment type="caution">
    <text evidence="4">The sequence shown here is derived from an EMBL/GenBank/DDBJ whole genome shotgun (WGS) entry which is preliminary data.</text>
</comment>
<evidence type="ECO:0000256" key="2">
    <source>
        <dbReference type="PIRSR" id="PIRSR006386-1"/>
    </source>
</evidence>
<dbReference type="Pfam" id="PF01323">
    <property type="entry name" value="DSBA"/>
    <property type="match status" value="1"/>
</dbReference>
<organism evidence="4 5">
    <name type="scientific">Ruegeria atlantica</name>
    <dbReference type="NCBI Taxonomy" id="81569"/>
    <lineage>
        <taxon>Bacteria</taxon>
        <taxon>Pseudomonadati</taxon>
        <taxon>Pseudomonadota</taxon>
        <taxon>Alphaproteobacteria</taxon>
        <taxon>Rhodobacterales</taxon>
        <taxon>Roseobacteraceae</taxon>
        <taxon>Ruegeria</taxon>
    </lineage>
</organism>
<dbReference type="GO" id="GO:0004364">
    <property type="term" value="F:glutathione transferase activity"/>
    <property type="evidence" value="ECO:0007669"/>
    <property type="project" value="TreeGrafter"/>
</dbReference>
<accession>A0AA90YWA2</accession>
<dbReference type="GO" id="GO:0006749">
    <property type="term" value="P:glutathione metabolic process"/>
    <property type="evidence" value="ECO:0007669"/>
    <property type="project" value="TreeGrafter"/>
</dbReference>
<dbReference type="PANTHER" id="PTHR42943:SF2">
    <property type="entry name" value="GLUTATHIONE S-TRANSFERASE KAPPA 1"/>
    <property type="match status" value="1"/>
</dbReference>
<gene>
    <name evidence="4" type="ORF">GS634_03295</name>
</gene>
<dbReference type="InterPro" id="IPR051924">
    <property type="entry name" value="GST_Kappa/NadH"/>
</dbReference>
<dbReference type="InterPro" id="IPR014440">
    <property type="entry name" value="HCCAis_GSTk"/>
</dbReference>
<dbReference type="RefSeq" id="WP_171328415.1">
    <property type="nucleotide sequence ID" value="NZ_WVRA01000001.1"/>
</dbReference>
<dbReference type="SUPFAM" id="SSF52833">
    <property type="entry name" value="Thioredoxin-like"/>
    <property type="match status" value="1"/>
</dbReference>
<protein>
    <recommendedName>
        <fullName evidence="1">2-hydroxychromene-2-carboxylate isomerase</fullName>
        <ecNumber evidence="1">5.99.1.4</ecNumber>
    </recommendedName>
</protein>
<dbReference type="PIRSF" id="PIRSF006386">
    <property type="entry name" value="HCCAis_GSTk"/>
    <property type="match status" value="1"/>
</dbReference>
<dbReference type="GO" id="GO:0004602">
    <property type="term" value="F:glutathione peroxidase activity"/>
    <property type="evidence" value="ECO:0007669"/>
    <property type="project" value="TreeGrafter"/>
</dbReference>
<dbReference type="GO" id="GO:1901170">
    <property type="term" value="P:naphthalene catabolic process"/>
    <property type="evidence" value="ECO:0007669"/>
    <property type="project" value="InterPro"/>
</dbReference>
<dbReference type="Proteomes" id="UP000597886">
    <property type="component" value="Unassembled WGS sequence"/>
</dbReference>
<evidence type="ECO:0000313" key="4">
    <source>
        <dbReference type="EMBL" id="NOE17145.1"/>
    </source>
</evidence>
<evidence type="ECO:0000256" key="1">
    <source>
        <dbReference type="PIRNR" id="PIRNR006386"/>
    </source>
</evidence>
<evidence type="ECO:0000313" key="5">
    <source>
        <dbReference type="Proteomes" id="UP000597886"/>
    </source>
</evidence>
<feature type="active site" description="Nucleophile" evidence="2">
    <location>
        <position position="13"/>
    </location>
</feature>
<dbReference type="InterPro" id="IPR001853">
    <property type="entry name" value="DSBA-like_thioredoxin_dom"/>
</dbReference>
<evidence type="ECO:0000259" key="3">
    <source>
        <dbReference type="Pfam" id="PF01323"/>
    </source>
</evidence>
<sequence length="209" mass="24158">MTQSIDFVYDFCSPNAFLAHKMLPELAARHNAKIRYSPVLLPVVFKATHNQSPFQAFSENRQKTAYLTHDLHRFARRRGLSFHMSPHFPINTKFAMRGARFACGKSWEIKYINAIFDAIWVHGQKADELAVLIDILQENELPVRKLREAMTSPEIKQDLKDQTKSFVRRGVFGVPSLFYGSEMFFGKNSLPNLEIELSKNKKRHESNTL</sequence>
<dbReference type="AlphaFoldDB" id="A0AA90YWA2"/>
<name>A0AA90YWA2_9RHOB</name>
<dbReference type="EMBL" id="WVRA01000001">
    <property type="protein sequence ID" value="NOE17145.1"/>
    <property type="molecule type" value="Genomic_DNA"/>
</dbReference>
<dbReference type="GO" id="GO:0018845">
    <property type="term" value="F:2-hydroxychromene-2-carboxylate isomerase activity"/>
    <property type="evidence" value="ECO:0007669"/>
    <property type="project" value="UniProtKB-UniRule"/>
</dbReference>
<reference evidence="4" key="1">
    <citation type="submission" date="2019-12" db="EMBL/GenBank/DDBJ databases">
        <title>Ruegeria JWLKs population differentiation of coral mucus and skeleton niches.</title>
        <authorList>
            <person name="Luo D."/>
        </authorList>
    </citation>
    <scope>NUCLEOTIDE SEQUENCE</scope>
    <source>
        <strain evidence="4">HKCCD6181</strain>
    </source>
</reference>
<dbReference type="Gene3D" id="3.40.30.10">
    <property type="entry name" value="Glutaredoxin"/>
    <property type="match status" value="1"/>
</dbReference>
<dbReference type="PANTHER" id="PTHR42943">
    <property type="entry name" value="GLUTATHIONE S-TRANSFERASE KAPPA"/>
    <property type="match status" value="1"/>
</dbReference>
<dbReference type="EC" id="5.99.1.4" evidence="1"/>
<dbReference type="InterPro" id="IPR036249">
    <property type="entry name" value="Thioredoxin-like_sf"/>
</dbReference>
<proteinExistence type="inferred from homology"/>
<comment type="catalytic activity">
    <reaction evidence="1">
        <text>2-hydroxychromene-2-carboxylate = (3E)-4-(2-hydroxyphenyl)-2-oxobut-3-enoate</text>
        <dbReference type="Rhea" id="RHEA:27401"/>
        <dbReference type="ChEBI" id="CHEBI:59350"/>
        <dbReference type="ChEBI" id="CHEBI:59353"/>
        <dbReference type="EC" id="5.99.1.4"/>
    </reaction>
</comment>
<dbReference type="CDD" id="cd03022">
    <property type="entry name" value="DsbA_HCCA_Iso"/>
    <property type="match status" value="1"/>
</dbReference>
<keyword evidence="1 4" id="KW-0413">Isomerase</keyword>